<dbReference type="InterPro" id="IPR005147">
    <property type="entry name" value="tRNA_synthase_B5-dom"/>
</dbReference>
<dbReference type="GO" id="GO:0006432">
    <property type="term" value="P:phenylalanyl-tRNA aminoacylation"/>
    <property type="evidence" value="ECO:0007669"/>
    <property type="project" value="UniProtKB-UniRule"/>
</dbReference>
<dbReference type="Pfam" id="PF03147">
    <property type="entry name" value="FDX-ACB"/>
    <property type="match status" value="1"/>
</dbReference>
<comment type="cofactor">
    <cofactor evidence="15">
        <name>Mg(2+)</name>
        <dbReference type="ChEBI" id="CHEBI:18420"/>
    </cofactor>
    <text evidence="15">Binds 2 magnesium ions per tetramer.</text>
</comment>
<dbReference type="GO" id="GO:0000287">
    <property type="term" value="F:magnesium ion binding"/>
    <property type="evidence" value="ECO:0007669"/>
    <property type="project" value="UniProtKB-UniRule"/>
</dbReference>
<dbReference type="HAMAP" id="MF_00283">
    <property type="entry name" value="Phe_tRNA_synth_beta1"/>
    <property type="match status" value="1"/>
</dbReference>
<evidence type="ECO:0000256" key="11">
    <source>
        <dbReference type="ARBA" id="ARBA00022884"/>
    </source>
</evidence>
<gene>
    <name evidence="15 20" type="primary">pheT</name>
    <name evidence="20" type="ORF">MYVALT_F_03960</name>
</gene>
<evidence type="ECO:0000259" key="17">
    <source>
        <dbReference type="PROSITE" id="PS50886"/>
    </source>
</evidence>
<evidence type="ECO:0000256" key="12">
    <source>
        <dbReference type="ARBA" id="ARBA00022917"/>
    </source>
</evidence>
<comment type="similarity">
    <text evidence="2 15">Belongs to the phenylalanyl-tRNA synthetase beta subunit family. Type 1 subfamily.</text>
</comment>
<dbReference type="FunFam" id="3.30.56.10:FF:000002">
    <property type="entry name" value="Phenylalanine--tRNA ligase beta subunit"/>
    <property type="match status" value="1"/>
</dbReference>
<dbReference type="GO" id="GO:0004826">
    <property type="term" value="F:phenylalanine-tRNA ligase activity"/>
    <property type="evidence" value="ECO:0007669"/>
    <property type="project" value="UniProtKB-UniRule"/>
</dbReference>
<dbReference type="Proteomes" id="UP000693996">
    <property type="component" value="Chromosome"/>
</dbReference>
<protein>
    <recommendedName>
        <fullName evidence="15">Phenylalanine--tRNA ligase beta subunit</fullName>
        <ecNumber evidence="15">6.1.1.20</ecNumber>
    </recommendedName>
    <alternativeName>
        <fullName evidence="15">Phenylalanyl-tRNA synthetase beta subunit</fullName>
        <shortName evidence="15">PheRS</shortName>
    </alternativeName>
</protein>
<evidence type="ECO:0000256" key="2">
    <source>
        <dbReference type="ARBA" id="ARBA00008653"/>
    </source>
</evidence>
<dbReference type="CDD" id="cd00769">
    <property type="entry name" value="PheRS_beta_core"/>
    <property type="match status" value="1"/>
</dbReference>
<dbReference type="GO" id="GO:0000049">
    <property type="term" value="F:tRNA binding"/>
    <property type="evidence" value="ECO:0007669"/>
    <property type="project" value="UniProtKB-UniRule"/>
</dbReference>
<dbReference type="Pfam" id="PF01588">
    <property type="entry name" value="tRNA_bind"/>
    <property type="match status" value="1"/>
</dbReference>
<keyword evidence="8 15" id="KW-0547">Nucleotide-binding</keyword>
<dbReference type="InterPro" id="IPR033714">
    <property type="entry name" value="tRNA_bind_bactPheRS"/>
</dbReference>
<dbReference type="InterPro" id="IPR041616">
    <property type="entry name" value="PheRS_beta_core"/>
</dbReference>
<feature type="binding site" evidence="15">
    <location>
        <position position="467"/>
    </location>
    <ligand>
        <name>Mg(2+)</name>
        <dbReference type="ChEBI" id="CHEBI:18420"/>
        <note>shared with alpha subunit</note>
    </ligand>
</feature>
<dbReference type="GO" id="GO:0009328">
    <property type="term" value="C:phenylalanine-tRNA ligase complex"/>
    <property type="evidence" value="ECO:0007669"/>
    <property type="project" value="TreeGrafter"/>
</dbReference>
<dbReference type="FunFam" id="2.40.50.140:FF:000045">
    <property type="entry name" value="Phenylalanine--tRNA ligase beta subunit"/>
    <property type="match status" value="1"/>
</dbReference>
<evidence type="ECO:0000259" key="19">
    <source>
        <dbReference type="PROSITE" id="PS51483"/>
    </source>
</evidence>
<accession>A0A916NGE6</accession>
<dbReference type="CDD" id="cd02796">
    <property type="entry name" value="tRNA_bind_bactPheRS"/>
    <property type="match status" value="1"/>
</dbReference>
<proteinExistence type="inferred from homology"/>
<evidence type="ECO:0000256" key="10">
    <source>
        <dbReference type="ARBA" id="ARBA00022842"/>
    </source>
</evidence>
<dbReference type="InterPro" id="IPR005146">
    <property type="entry name" value="B3/B4_tRNA-bd"/>
</dbReference>
<keyword evidence="4 15" id="KW-0963">Cytoplasm</keyword>
<evidence type="ECO:0000256" key="14">
    <source>
        <dbReference type="ARBA" id="ARBA00049255"/>
    </source>
</evidence>
<evidence type="ECO:0000313" key="21">
    <source>
        <dbReference type="Proteomes" id="UP000693996"/>
    </source>
</evidence>
<dbReference type="GO" id="GO:0005524">
    <property type="term" value="F:ATP binding"/>
    <property type="evidence" value="ECO:0007669"/>
    <property type="project" value="UniProtKB-UniRule"/>
</dbReference>
<evidence type="ECO:0000256" key="6">
    <source>
        <dbReference type="ARBA" id="ARBA00022598"/>
    </source>
</evidence>
<dbReference type="SMART" id="SM00896">
    <property type="entry name" value="FDX-ACB"/>
    <property type="match status" value="1"/>
</dbReference>
<evidence type="ECO:0000256" key="8">
    <source>
        <dbReference type="ARBA" id="ARBA00022741"/>
    </source>
</evidence>
<evidence type="ECO:0000313" key="20">
    <source>
        <dbReference type="EMBL" id="CAG7603005.1"/>
    </source>
</evidence>
<dbReference type="InterPro" id="IPR004532">
    <property type="entry name" value="Phe-tRNA-ligase_IIc_bsu_bact"/>
</dbReference>
<dbReference type="SMART" id="SM00874">
    <property type="entry name" value="B5"/>
    <property type="match status" value="1"/>
</dbReference>
<evidence type="ECO:0000256" key="15">
    <source>
        <dbReference type="HAMAP-Rule" id="MF_00283"/>
    </source>
</evidence>
<dbReference type="RefSeq" id="WP_216797148.1">
    <property type="nucleotide sequence ID" value="NZ_OU343031.1"/>
</dbReference>
<feature type="binding site" evidence="15">
    <location>
        <position position="461"/>
    </location>
    <ligand>
        <name>Mg(2+)</name>
        <dbReference type="ChEBI" id="CHEBI:18420"/>
        <note>shared with alpha subunit</note>
    </ligand>
</feature>
<evidence type="ECO:0000256" key="7">
    <source>
        <dbReference type="ARBA" id="ARBA00022723"/>
    </source>
</evidence>
<feature type="domain" description="B5" evidence="19">
    <location>
        <begin position="406"/>
        <end position="483"/>
    </location>
</feature>
<keyword evidence="21" id="KW-1185">Reference proteome</keyword>
<dbReference type="Pfam" id="PF03483">
    <property type="entry name" value="B3_4"/>
    <property type="match status" value="1"/>
</dbReference>
<evidence type="ECO:0000256" key="13">
    <source>
        <dbReference type="ARBA" id="ARBA00023146"/>
    </source>
</evidence>
<keyword evidence="7 15" id="KW-0479">Metal-binding</keyword>
<keyword evidence="12 15" id="KW-0648">Protein biosynthesis</keyword>
<keyword evidence="5 16" id="KW-0820">tRNA-binding</keyword>
<dbReference type="PANTHER" id="PTHR10947:SF0">
    <property type="entry name" value="PHENYLALANINE--TRNA LIGASE BETA SUBUNIT"/>
    <property type="match status" value="1"/>
</dbReference>
<keyword evidence="13 15" id="KW-0030">Aminoacyl-tRNA synthetase</keyword>
<dbReference type="NCBIfam" id="TIGR00472">
    <property type="entry name" value="pheT_bact"/>
    <property type="match status" value="1"/>
</dbReference>
<dbReference type="InterPro" id="IPR005121">
    <property type="entry name" value="Fdx_antiC-bd"/>
</dbReference>
<keyword evidence="6 15" id="KW-0436">Ligase</keyword>
<dbReference type="PROSITE" id="PS51447">
    <property type="entry name" value="FDX_ACB"/>
    <property type="match status" value="1"/>
</dbReference>
<evidence type="ECO:0000256" key="4">
    <source>
        <dbReference type="ARBA" id="ARBA00022490"/>
    </source>
</evidence>
<organism evidence="20 21">
    <name type="scientific">Candidatus Vallotiella hemipterorum</name>
    <dbReference type="NCBI Taxonomy" id="1177213"/>
    <lineage>
        <taxon>Bacteria</taxon>
        <taxon>Pseudomonadati</taxon>
        <taxon>Pseudomonadota</taxon>
        <taxon>Betaproteobacteria</taxon>
        <taxon>Burkholderiales</taxon>
        <taxon>Burkholderiaceae</taxon>
        <taxon>Candidatus Vallotiella</taxon>
    </lineage>
</organism>
<dbReference type="SMART" id="SM00873">
    <property type="entry name" value="B3_4"/>
    <property type="match status" value="1"/>
</dbReference>
<keyword evidence="10 15" id="KW-0460">Magnesium</keyword>
<dbReference type="KEGG" id="vtr:MYVALT_F_03960"/>
<keyword evidence="11 16" id="KW-0694">RNA-binding</keyword>
<evidence type="ECO:0000256" key="5">
    <source>
        <dbReference type="ARBA" id="ARBA00022555"/>
    </source>
</evidence>
<evidence type="ECO:0000256" key="16">
    <source>
        <dbReference type="PROSITE-ProRule" id="PRU00209"/>
    </source>
</evidence>
<dbReference type="EC" id="6.1.1.20" evidence="15"/>
<evidence type="ECO:0000256" key="9">
    <source>
        <dbReference type="ARBA" id="ARBA00022840"/>
    </source>
</evidence>
<dbReference type="AlphaFoldDB" id="A0A916NGE6"/>
<comment type="subunit">
    <text evidence="3 15">Tetramer of two alpha and two beta subunits.</text>
</comment>
<dbReference type="EMBL" id="OU343031">
    <property type="protein sequence ID" value="CAG7603005.1"/>
    <property type="molecule type" value="Genomic_DNA"/>
</dbReference>
<dbReference type="InterPro" id="IPR002547">
    <property type="entry name" value="tRNA-bd_dom"/>
</dbReference>
<dbReference type="PROSITE" id="PS51483">
    <property type="entry name" value="B5"/>
    <property type="match status" value="1"/>
</dbReference>
<feature type="domain" description="FDX-ACB" evidence="18">
    <location>
        <begin position="710"/>
        <end position="821"/>
    </location>
</feature>
<sequence length="822" mass="91269">MQFAESWLRSFVNPQLSTDALSRLLTMAGLEVEALLPVVPPTSKIVIGKVLQVIRHPNADNLKLCQVDVGTGQELTIVCGAPNVAPDIKVPTALVGAILPPKEEGGEPIEIKPLKLRGLESQGMLCSAGELKLSDNYSELLILSKDTPIGCDIRDVLQLSDIIFKIKPTPNRSDCLSVFGIARETAALTGARLNSVFYNLVPVTCNISLPVRIDAPQLCGRFSGRVIRDINPRTSTPLWMVQRLEQAGQHSISALVDISNYVMLELGRPSHIFDLDKINGGLHVRWGRRGETLKLLNGNTVCLDETVGVIANNQGRVESLAGIMGGDNTAVTFKTKHIYLEAAFWWPDSIRGRASHYNILTDAAYRFERGVDYATIVEHIEYLTYLITIICGGNAGPVEDQIINLPQSKPVSMRVSQANRIIGVPFNSNEVDSIFKRLNLSFKRLSDGDEFIVTPPTYRFDIEIEEDLIEEIARIWGYEKIPLNLPVAASKIRVMKGGQRSIHALRHALAARDYTETVNFSFVDAESERDFAGNEHPISLLNPISSQLSVIRSTLFGSLVKILQYNLNRRASRVRIFEVGRVFRKDLSVKESELTVKSFAQPKMIGALAYGPVVDAQWGVSARHVDFFDVKGDVQALCAPTLPRFIKALHPALHPGRSARIEINGHIIGWIGDLHPCLLRKYNFSHTPVLFEIEADAVVTCALPNVTSISKFPPVHRDISVIVRRNVEVQSILDEFTQARLNNNALRFAQKMVLFDEFHYKFDAKQTNFGTILGELSADEKSLAFRITLQDTDKPLRDETIALAIKTLATHLSKVFGARLRS</sequence>
<dbReference type="NCBIfam" id="NF045760">
    <property type="entry name" value="YtpR"/>
    <property type="match status" value="1"/>
</dbReference>
<dbReference type="PANTHER" id="PTHR10947">
    <property type="entry name" value="PHENYLALANYL-TRNA SYNTHETASE BETA CHAIN AND LEUCINE-RICH REPEAT-CONTAINING PROTEIN 47"/>
    <property type="match status" value="1"/>
</dbReference>
<reference evidence="20" key="1">
    <citation type="submission" date="2021-06" db="EMBL/GenBank/DDBJ databases">
        <authorList>
            <person name="Szabo G."/>
        </authorList>
    </citation>
    <scope>NUCLEOTIDE SEQUENCE</scope>
    <source>
        <strain evidence="20">MYVALT</strain>
    </source>
</reference>
<feature type="binding site" evidence="15">
    <location>
        <position position="471"/>
    </location>
    <ligand>
        <name>Mg(2+)</name>
        <dbReference type="ChEBI" id="CHEBI:18420"/>
        <note>shared with alpha subunit</note>
    </ligand>
</feature>
<evidence type="ECO:0000256" key="1">
    <source>
        <dbReference type="ARBA" id="ARBA00004496"/>
    </source>
</evidence>
<dbReference type="Pfam" id="PF17759">
    <property type="entry name" value="tRNA_synthFbeta"/>
    <property type="match status" value="1"/>
</dbReference>
<name>A0A916NGE6_9BURK</name>
<dbReference type="Pfam" id="PF03484">
    <property type="entry name" value="B5"/>
    <property type="match status" value="1"/>
</dbReference>
<dbReference type="PROSITE" id="PS50886">
    <property type="entry name" value="TRBD"/>
    <property type="match status" value="1"/>
</dbReference>
<keyword evidence="9 15" id="KW-0067">ATP-binding</keyword>
<feature type="binding site" evidence="15">
    <location>
        <position position="470"/>
    </location>
    <ligand>
        <name>Mg(2+)</name>
        <dbReference type="ChEBI" id="CHEBI:18420"/>
        <note>shared with alpha subunit</note>
    </ligand>
</feature>
<feature type="domain" description="TRNA-binding" evidence="17">
    <location>
        <begin position="39"/>
        <end position="154"/>
    </location>
</feature>
<comment type="subcellular location">
    <subcellularLocation>
        <location evidence="1 15">Cytoplasm</location>
    </subcellularLocation>
</comment>
<dbReference type="InterPro" id="IPR045060">
    <property type="entry name" value="Phe-tRNA-ligase_IIc_bsu"/>
</dbReference>
<evidence type="ECO:0000256" key="3">
    <source>
        <dbReference type="ARBA" id="ARBA00011209"/>
    </source>
</evidence>
<evidence type="ECO:0000259" key="18">
    <source>
        <dbReference type="PROSITE" id="PS51447"/>
    </source>
</evidence>
<comment type="catalytic activity">
    <reaction evidence="14 15">
        <text>tRNA(Phe) + L-phenylalanine + ATP = L-phenylalanyl-tRNA(Phe) + AMP + diphosphate + H(+)</text>
        <dbReference type="Rhea" id="RHEA:19413"/>
        <dbReference type="Rhea" id="RHEA-COMP:9668"/>
        <dbReference type="Rhea" id="RHEA-COMP:9699"/>
        <dbReference type="ChEBI" id="CHEBI:15378"/>
        <dbReference type="ChEBI" id="CHEBI:30616"/>
        <dbReference type="ChEBI" id="CHEBI:33019"/>
        <dbReference type="ChEBI" id="CHEBI:58095"/>
        <dbReference type="ChEBI" id="CHEBI:78442"/>
        <dbReference type="ChEBI" id="CHEBI:78531"/>
        <dbReference type="ChEBI" id="CHEBI:456215"/>
        <dbReference type="EC" id="6.1.1.20"/>
    </reaction>
</comment>